<dbReference type="EMBL" id="VHJK01000001">
    <property type="protein sequence ID" value="TRD12539.1"/>
    <property type="molecule type" value="Genomic_DNA"/>
</dbReference>
<accession>A0A547PEI9</accession>
<keyword evidence="1" id="KW-0472">Membrane</keyword>
<dbReference type="Proteomes" id="UP000316343">
    <property type="component" value="Unassembled WGS sequence"/>
</dbReference>
<dbReference type="RefSeq" id="WP_142788811.1">
    <property type="nucleotide sequence ID" value="NZ_VHJK01000001.1"/>
</dbReference>
<dbReference type="AlphaFoldDB" id="A0A547PEI9"/>
<feature type="transmembrane region" description="Helical" evidence="1">
    <location>
        <begin position="31"/>
        <end position="52"/>
    </location>
</feature>
<evidence type="ECO:0000313" key="2">
    <source>
        <dbReference type="EMBL" id="TRD12539.1"/>
    </source>
</evidence>
<comment type="caution">
    <text evidence="2">The sequence shown here is derived from an EMBL/GenBank/DDBJ whole genome shotgun (WGS) entry which is preliminary data.</text>
</comment>
<evidence type="ECO:0000313" key="3">
    <source>
        <dbReference type="Proteomes" id="UP000316343"/>
    </source>
</evidence>
<organism evidence="2 3">
    <name type="scientific">Erythrobacter insulae</name>
    <dbReference type="NCBI Taxonomy" id="2584124"/>
    <lineage>
        <taxon>Bacteria</taxon>
        <taxon>Pseudomonadati</taxon>
        <taxon>Pseudomonadota</taxon>
        <taxon>Alphaproteobacteria</taxon>
        <taxon>Sphingomonadales</taxon>
        <taxon>Erythrobacteraceae</taxon>
        <taxon>Erythrobacter/Porphyrobacter group</taxon>
        <taxon>Erythrobacter</taxon>
    </lineage>
</organism>
<gene>
    <name evidence="2" type="ORF">FGU71_12145</name>
</gene>
<reference evidence="2 3" key="1">
    <citation type="submission" date="2019-06" db="EMBL/GenBank/DDBJ databases">
        <title>Erythrobacter insulae sp. nov., isolated from a tidal flat.</title>
        <authorList>
            <person name="Yoon J.-H."/>
        </authorList>
    </citation>
    <scope>NUCLEOTIDE SEQUENCE [LARGE SCALE GENOMIC DNA]</scope>
    <source>
        <strain evidence="2 3">JBTF-M21</strain>
    </source>
</reference>
<sequence length="62" mass="6250">MNNKRLLGSAALIAALAAAIRLLPQLETNDFAAGVSTGLFIVSFIAIIYAFASAPSAGGQNG</sequence>
<keyword evidence="1" id="KW-0812">Transmembrane</keyword>
<protein>
    <submittedName>
        <fullName evidence="2">Uncharacterized protein</fullName>
    </submittedName>
</protein>
<evidence type="ECO:0000256" key="1">
    <source>
        <dbReference type="SAM" id="Phobius"/>
    </source>
</evidence>
<name>A0A547PEI9_9SPHN</name>
<keyword evidence="3" id="KW-1185">Reference proteome</keyword>
<proteinExistence type="predicted"/>
<keyword evidence="1" id="KW-1133">Transmembrane helix</keyword>